<feature type="binding site" evidence="14">
    <location>
        <position position="580"/>
    </location>
    <ligand>
        <name>Mg(2+)</name>
        <dbReference type="ChEBI" id="CHEBI:18420"/>
    </ligand>
</feature>
<evidence type="ECO:0000256" key="8">
    <source>
        <dbReference type="ARBA" id="ARBA00022967"/>
    </source>
</evidence>
<dbReference type="EnsemblProtists" id="PYU1_T008694">
    <property type="protein sequence ID" value="PYU1_T008694"/>
    <property type="gene ID" value="PYU1_G008677"/>
</dbReference>
<reference evidence="19" key="2">
    <citation type="submission" date="2010-04" db="EMBL/GenBank/DDBJ databases">
        <authorList>
            <person name="Buell R."/>
            <person name="Hamilton J."/>
            <person name="Hostetler J."/>
        </authorList>
    </citation>
    <scope>NUCLEOTIDE SEQUENCE [LARGE SCALE GENOMIC DNA]</scope>
    <source>
        <strain evidence="19">DAOM:BR144</strain>
    </source>
</reference>
<keyword evidence="6 13" id="KW-0067">ATP-binding</keyword>
<evidence type="ECO:0000256" key="1">
    <source>
        <dbReference type="ARBA" id="ARBA00004141"/>
    </source>
</evidence>
<dbReference type="InterPro" id="IPR023214">
    <property type="entry name" value="HAD_sf"/>
</dbReference>
<feature type="binding site" evidence="13">
    <location>
        <position position="456"/>
    </location>
    <ligand>
        <name>ATP</name>
        <dbReference type="ChEBI" id="CHEBI:30616"/>
    </ligand>
</feature>
<evidence type="ECO:0000256" key="9">
    <source>
        <dbReference type="ARBA" id="ARBA00022989"/>
    </source>
</evidence>
<evidence type="ECO:0000256" key="3">
    <source>
        <dbReference type="ARBA" id="ARBA00022692"/>
    </source>
</evidence>
<dbReference type="NCBIfam" id="TIGR01652">
    <property type="entry name" value="ATPase-Plipid"/>
    <property type="match status" value="1"/>
</dbReference>
<feature type="active site" description="4-aspartylphosphate intermediate" evidence="12">
    <location>
        <position position="142"/>
    </location>
</feature>
<feature type="binding site" evidence="13">
    <location>
        <position position="374"/>
    </location>
    <ligand>
        <name>ATP</name>
        <dbReference type="ChEBI" id="CHEBI:30616"/>
    </ligand>
</feature>
<dbReference type="AlphaFoldDB" id="K3WUP7"/>
<feature type="transmembrane region" description="Helical" evidence="15">
    <location>
        <begin position="12"/>
        <end position="29"/>
    </location>
</feature>
<feature type="binding site" evidence="13">
    <location>
        <position position="458"/>
    </location>
    <ligand>
        <name>ATP</name>
        <dbReference type="ChEBI" id="CHEBI:30616"/>
    </ligand>
</feature>
<dbReference type="Gene3D" id="3.40.1110.10">
    <property type="entry name" value="Calcium-transporting ATPase, cytoplasmic domain N"/>
    <property type="match status" value="1"/>
</dbReference>
<dbReference type="InterPro" id="IPR023298">
    <property type="entry name" value="ATPase_P-typ_TM_dom_sf"/>
</dbReference>
<feature type="binding site" evidence="13">
    <location>
        <position position="579"/>
    </location>
    <ligand>
        <name>ATP</name>
        <dbReference type="ChEBI" id="CHEBI:30616"/>
    </ligand>
</feature>
<feature type="transmembrane region" description="Helical" evidence="15">
    <location>
        <begin position="752"/>
        <end position="769"/>
    </location>
</feature>
<dbReference type="InterPro" id="IPR001757">
    <property type="entry name" value="P_typ_ATPase"/>
</dbReference>
<dbReference type="EC" id="7.6.2.1" evidence="15"/>
<feature type="transmembrane region" description="Helical" evidence="15">
    <location>
        <begin position="57"/>
        <end position="76"/>
    </location>
</feature>
<feature type="binding site" evidence="13">
    <location>
        <position position="580"/>
    </location>
    <ligand>
        <name>ATP</name>
        <dbReference type="ChEBI" id="CHEBI:30616"/>
    </ligand>
</feature>
<comment type="subcellular location">
    <subcellularLocation>
        <location evidence="1 15">Membrane</location>
        <topology evidence="1 15">Multi-pass membrane protein</topology>
    </subcellularLocation>
</comment>
<dbReference type="OMA" id="GKDNDLW"/>
<feature type="binding site" evidence="13">
    <location>
        <position position="144"/>
    </location>
    <ligand>
        <name>ATP</name>
        <dbReference type="ChEBI" id="CHEBI:30616"/>
    </ligand>
</feature>
<dbReference type="eggNOG" id="KOG0206">
    <property type="taxonomic scope" value="Eukaryota"/>
</dbReference>
<dbReference type="PANTHER" id="PTHR24092:SF150">
    <property type="entry name" value="PHOSPHOLIPID-TRANSPORTING ATPASE"/>
    <property type="match status" value="1"/>
</dbReference>
<dbReference type="SFLD" id="SFLDF00027">
    <property type="entry name" value="p-type_atpase"/>
    <property type="match status" value="1"/>
</dbReference>
<dbReference type="Gene3D" id="3.40.50.1000">
    <property type="entry name" value="HAD superfamily/HAD-like"/>
    <property type="match status" value="1"/>
</dbReference>
<feature type="binding site" evidence="13">
    <location>
        <position position="142"/>
    </location>
    <ligand>
        <name>ATP</name>
        <dbReference type="ChEBI" id="CHEBI:30616"/>
    </ligand>
</feature>
<dbReference type="InterPro" id="IPR018303">
    <property type="entry name" value="ATPase_P-typ_P_site"/>
</dbReference>
<feature type="transmembrane region" description="Helical" evidence="15">
    <location>
        <begin position="810"/>
        <end position="835"/>
    </location>
</feature>
<feature type="region of interest" description="Disordered" evidence="16">
    <location>
        <begin position="172"/>
        <end position="225"/>
    </location>
</feature>
<feature type="binding site" evidence="13">
    <location>
        <position position="457"/>
    </location>
    <ligand>
        <name>ATP</name>
        <dbReference type="ChEBI" id="CHEBI:30616"/>
    </ligand>
</feature>
<evidence type="ECO:0000256" key="10">
    <source>
        <dbReference type="ARBA" id="ARBA00023136"/>
    </source>
</evidence>
<keyword evidence="7 14" id="KW-0460">Magnesium</keyword>
<feature type="transmembrane region" description="Helical" evidence="15">
    <location>
        <begin position="709"/>
        <end position="732"/>
    </location>
</feature>
<accession>K3WUP7</accession>
<evidence type="ECO:0000256" key="16">
    <source>
        <dbReference type="SAM" id="MobiDB-lite"/>
    </source>
</evidence>
<dbReference type="SUPFAM" id="SSF81665">
    <property type="entry name" value="Calcium ATPase, transmembrane domain M"/>
    <property type="match status" value="1"/>
</dbReference>
<evidence type="ECO:0000256" key="13">
    <source>
        <dbReference type="PIRSR" id="PIRSR606539-2"/>
    </source>
</evidence>
<dbReference type="STRING" id="431595.K3WUP7"/>
<evidence type="ECO:0000256" key="2">
    <source>
        <dbReference type="ARBA" id="ARBA00008109"/>
    </source>
</evidence>
<feature type="transmembrane region" description="Helical" evidence="15">
    <location>
        <begin position="670"/>
        <end position="688"/>
    </location>
</feature>
<feature type="binding site" evidence="14">
    <location>
        <position position="576"/>
    </location>
    <ligand>
        <name>Mg(2+)</name>
        <dbReference type="ChEBI" id="CHEBI:18420"/>
    </ligand>
</feature>
<dbReference type="PANTHER" id="PTHR24092">
    <property type="entry name" value="PROBABLE PHOSPHOLIPID-TRANSPORTING ATPASE"/>
    <property type="match status" value="1"/>
</dbReference>
<dbReference type="PROSITE" id="PS00154">
    <property type="entry name" value="ATPASE_E1_E2"/>
    <property type="match status" value="1"/>
</dbReference>
<feature type="transmembrane region" description="Helical" evidence="15">
    <location>
        <begin position="781"/>
        <end position="804"/>
    </location>
</feature>
<dbReference type="GO" id="GO:0005886">
    <property type="term" value="C:plasma membrane"/>
    <property type="evidence" value="ECO:0007669"/>
    <property type="project" value="TreeGrafter"/>
</dbReference>
<dbReference type="VEuPathDB" id="FungiDB:PYU1_G008677"/>
<dbReference type="InParanoid" id="K3WUP7"/>
<evidence type="ECO:0000256" key="14">
    <source>
        <dbReference type="PIRSR" id="PIRSR606539-3"/>
    </source>
</evidence>
<feature type="domain" description="P-type ATPase C-terminal" evidence="17">
    <location>
        <begin position="604"/>
        <end position="849"/>
    </location>
</feature>
<dbReference type="GO" id="GO:0005524">
    <property type="term" value="F:ATP binding"/>
    <property type="evidence" value="ECO:0007669"/>
    <property type="project" value="UniProtKB-UniRule"/>
</dbReference>
<feature type="binding site" evidence="14">
    <location>
        <position position="144"/>
    </location>
    <ligand>
        <name>Mg(2+)</name>
        <dbReference type="ChEBI" id="CHEBI:18420"/>
    </ligand>
</feature>
<feature type="compositionally biased region" description="Polar residues" evidence="16">
    <location>
        <begin position="177"/>
        <end position="225"/>
    </location>
</feature>
<sequence>MSWLYKFINKITLWVVLAQIAILVVAVLIEKHLVSLDSVQNNPYIADDTKYATAIEYVWLFLAYILLFSNFVPISLQVTIDFTRYFQSLVIANDQEMRISTGDAPRGSRIIDVAALDKKKTVRVQSSELNEELGMVEHVFTDKTGTLTCNRMEFRTCHIDGKTYEYDFVDGGLRPIDQTQTPRRGRASTPSQTPRQGRALTPSQTPRQGWASTTSPRTDESATTSSIVTLQKYPQIHKFFVNLAANNSITPGGVASTLATGETLLEYSGPSPDERALVMAAARSGVKLKRRNNTHIFLCVYGQDVEYEILHNFEFTSDRKKSSILCREIATGRLILFCKGADTVILAALSGRNHSGRVLQAKEQILVYSSNGLRVLCIAEREITEAQYQSWLEKFVAARSGANKDGSEEDVDRVISELEQELMFVGVSGIEDKIQEGAPETLEKFRAAGIKVWMLTGDRPDTATNVAYSVRLISSEMKLVKLVDNQWLDSKTTAIQFLQNELTSFKNDSRYQAMAVLLNDVTVEAVRMFGIENEFLNFCMHCESVLCARISPKQKEFIVEMVREFCPTKVTMAVGDGANDVPMIQRAHIGIGIAGEEGHQASDASDYSIPMFKHLQQLVLVHGRRMNRRVSILTLYIFYKNVLLVLPQFVYGCYCLYSGQSTYYDTLLQLFNIFFTSLPVMCFAVFDIDISAQTCLAHPKLYQDGFLHTFLNVQVFMYWMLEATISSILIVLVPAKLIPLVPWSHEGKDNDLWSMGLAQNFTVVVLANLRLYIEVSSNNRAMIVLIMASLLFWWVVVYFVSSYVSFGREFYGILHVGGVTGLFLCCVFCTVTGLFSSVLPKVWNVLVVPNARTICREMDWLNACTHKGSDTVFPIDRDESSPQIRPLPQR</sequence>
<dbReference type="Pfam" id="PF13246">
    <property type="entry name" value="Cation_ATPase"/>
    <property type="match status" value="1"/>
</dbReference>
<evidence type="ECO:0000313" key="19">
    <source>
        <dbReference type="Proteomes" id="UP000019132"/>
    </source>
</evidence>
<dbReference type="FunFam" id="3.40.50.1000:FF:000014">
    <property type="entry name" value="Phospholipid-transporting ATPase"/>
    <property type="match status" value="1"/>
</dbReference>
<dbReference type="GO" id="GO:0045332">
    <property type="term" value="P:phospholipid translocation"/>
    <property type="evidence" value="ECO:0007669"/>
    <property type="project" value="TreeGrafter"/>
</dbReference>
<dbReference type="Proteomes" id="UP000019132">
    <property type="component" value="Unassembled WGS sequence"/>
</dbReference>
<dbReference type="InterPro" id="IPR036412">
    <property type="entry name" value="HAD-like_sf"/>
</dbReference>
<evidence type="ECO:0000256" key="11">
    <source>
        <dbReference type="ARBA" id="ARBA00034036"/>
    </source>
</evidence>
<evidence type="ECO:0000256" key="6">
    <source>
        <dbReference type="ARBA" id="ARBA00022840"/>
    </source>
</evidence>
<feature type="transmembrane region" description="Helical" evidence="15">
    <location>
        <begin position="630"/>
        <end position="650"/>
    </location>
</feature>
<evidence type="ECO:0000313" key="18">
    <source>
        <dbReference type="EnsemblProtists" id="PYU1_T008694"/>
    </source>
</evidence>
<evidence type="ECO:0000256" key="5">
    <source>
        <dbReference type="ARBA" id="ARBA00022741"/>
    </source>
</evidence>
<evidence type="ECO:0000259" key="17">
    <source>
        <dbReference type="Pfam" id="PF16212"/>
    </source>
</evidence>
<feature type="binding site" evidence="14">
    <location>
        <position position="142"/>
    </location>
    <ligand>
        <name>Mg(2+)</name>
        <dbReference type="ChEBI" id="CHEBI:18420"/>
    </ligand>
</feature>
<feature type="binding site" evidence="13">
    <location>
        <position position="339"/>
    </location>
    <ligand>
        <name>ATP</name>
        <dbReference type="ChEBI" id="CHEBI:30616"/>
    </ligand>
</feature>
<dbReference type="InterPro" id="IPR044492">
    <property type="entry name" value="P_typ_ATPase_HD_dom"/>
</dbReference>
<dbReference type="InterPro" id="IPR023299">
    <property type="entry name" value="ATPase_P-typ_cyto_dom_N"/>
</dbReference>
<name>K3WUP7_GLOUD</name>
<dbReference type="NCBIfam" id="TIGR01494">
    <property type="entry name" value="ATPase_P-type"/>
    <property type="match status" value="1"/>
</dbReference>
<dbReference type="GO" id="GO:0000287">
    <property type="term" value="F:magnesium ion binding"/>
    <property type="evidence" value="ECO:0007669"/>
    <property type="project" value="UniProtKB-UniRule"/>
</dbReference>
<keyword evidence="4 14" id="KW-0479">Metal-binding</keyword>
<dbReference type="HOGENOM" id="CLU_000846_3_2_1"/>
<reference evidence="19" key="1">
    <citation type="journal article" date="2010" name="Genome Biol.">
        <title>Genome sequence of the necrotrophic plant pathogen Pythium ultimum reveals original pathogenicity mechanisms and effector repertoire.</title>
        <authorList>
            <person name="Levesque C.A."/>
            <person name="Brouwer H."/>
            <person name="Cano L."/>
            <person name="Hamilton J.P."/>
            <person name="Holt C."/>
            <person name="Huitema E."/>
            <person name="Raffaele S."/>
            <person name="Robideau G.P."/>
            <person name="Thines M."/>
            <person name="Win J."/>
            <person name="Zerillo M.M."/>
            <person name="Beakes G.W."/>
            <person name="Boore J.L."/>
            <person name="Busam D."/>
            <person name="Dumas B."/>
            <person name="Ferriera S."/>
            <person name="Fuerstenberg S.I."/>
            <person name="Gachon C.M."/>
            <person name="Gaulin E."/>
            <person name="Govers F."/>
            <person name="Grenville-Briggs L."/>
            <person name="Horner N."/>
            <person name="Hostetler J."/>
            <person name="Jiang R.H."/>
            <person name="Johnson J."/>
            <person name="Krajaejun T."/>
            <person name="Lin H."/>
            <person name="Meijer H.J."/>
            <person name="Moore B."/>
            <person name="Morris P."/>
            <person name="Phuntmart V."/>
            <person name="Puiu D."/>
            <person name="Shetty J."/>
            <person name="Stajich J.E."/>
            <person name="Tripathy S."/>
            <person name="Wawra S."/>
            <person name="van West P."/>
            <person name="Whitty B.R."/>
            <person name="Coutinho P.M."/>
            <person name="Henrissat B."/>
            <person name="Martin F."/>
            <person name="Thomas P.D."/>
            <person name="Tyler B.M."/>
            <person name="De Vries R.P."/>
            <person name="Kamoun S."/>
            <person name="Yandell M."/>
            <person name="Tisserat N."/>
            <person name="Buell C.R."/>
        </authorList>
    </citation>
    <scope>NUCLEOTIDE SEQUENCE</scope>
    <source>
        <strain evidence="19">DAOM:BR144</strain>
    </source>
</reference>
<organism evidence="18 19">
    <name type="scientific">Globisporangium ultimum (strain ATCC 200006 / CBS 805.95 / DAOM BR144)</name>
    <name type="common">Pythium ultimum</name>
    <dbReference type="NCBI Taxonomy" id="431595"/>
    <lineage>
        <taxon>Eukaryota</taxon>
        <taxon>Sar</taxon>
        <taxon>Stramenopiles</taxon>
        <taxon>Oomycota</taxon>
        <taxon>Peronosporomycetes</taxon>
        <taxon>Pythiales</taxon>
        <taxon>Pythiaceae</taxon>
        <taxon>Globisporangium</taxon>
    </lineage>
</organism>
<dbReference type="Pfam" id="PF16212">
    <property type="entry name" value="PhoLip_ATPase_C"/>
    <property type="match status" value="1"/>
</dbReference>
<protein>
    <recommendedName>
        <fullName evidence="15">Phospholipid-transporting ATPase</fullName>
        <ecNumber evidence="15">7.6.2.1</ecNumber>
    </recommendedName>
</protein>
<dbReference type="InterPro" id="IPR006539">
    <property type="entry name" value="P-type_ATPase_IV"/>
</dbReference>
<keyword evidence="5 13" id="KW-0547">Nucleotide-binding</keyword>
<proteinExistence type="inferred from homology"/>
<evidence type="ECO:0000256" key="4">
    <source>
        <dbReference type="ARBA" id="ARBA00022723"/>
    </source>
</evidence>
<reference evidence="18" key="3">
    <citation type="submission" date="2015-02" db="UniProtKB">
        <authorList>
            <consortium name="EnsemblProtists"/>
        </authorList>
    </citation>
    <scope>IDENTIFICATION</scope>
    <source>
        <strain evidence="18">DAOM BR144</strain>
    </source>
</reference>
<feature type="binding site" evidence="13">
    <location>
        <position position="555"/>
    </location>
    <ligand>
        <name>ATP</name>
        <dbReference type="ChEBI" id="CHEBI:30616"/>
    </ligand>
</feature>
<keyword evidence="19" id="KW-1185">Reference proteome</keyword>
<dbReference type="GO" id="GO:0016887">
    <property type="term" value="F:ATP hydrolysis activity"/>
    <property type="evidence" value="ECO:0007669"/>
    <property type="project" value="InterPro"/>
</dbReference>
<feature type="binding site" evidence="13">
    <location>
        <position position="549"/>
    </location>
    <ligand>
        <name>ATP</name>
        <dbReference type="ChEBI" id="CHEBI:30616"/>
    </ligand>
</feature>
<feature type="binding site" evidence="13">
    <location>
        <position position="315"/>
    </location>
    <ligand>
        <name>ATP</name>
        <dbReference type="ChEBI" id="CHEBI:30616"/>
    </ligand>
</feature>
<feature type="binding site" evidence="13">
    <location>
        <position position="274"/>
    </location>
    <ligand>
        <name>ATP</name>
        <dbReference type="ChEBI" id="CHEBI:30616"/>
    </ligand>
</feature>
<keyword evidence="9 15" id="KW-1133">Transmembrane helix</keyword>
<keyword evidence="8 15" id="KW-1278">Translocase</keyword>
<dbReference type="SFLD" id="SFLDG00002">
    <property type="entry name" value="C1.7:_P-type_atpase_like"/>
    <property type="match status" value="1"/>
</dbReference>
<evidence type="ECO:0000256" key="7">
    <source>
        <dbReference type="ARBA" id="ARBA00022842"/>
    </source>
</evidence>
<feature type="binding site" evidence="13">
    <location>
        <position position="143"/>
    </location>
    <ligand>
        <name>ATP</name>
        <dbReference type="ChEBI" id="CHEBI:30616"/>
    </ligand>
</feature>
<dbReference type="PRINTS" id="PR00119">
    <property type="entry name" value="CATATPASE"/>
</dbReference>
<dbReference type="GO" id="GO:0140326">
    <property type="term" value="F:ATPase-coupled intramembrane lipid transporter activity"/>
    <property type="evidence" value="ECO:0007669"/>
    <property type="project" value="UniProtKB-EC"/>
</dbReference>
<dbReference type="SUPFAM" id="SSF56784">
    <property type="entry name" value="HAD-like"/>
    <property type="match status" value="1"/>
</dbReference>
<evidence type="ECO:0000256" key="12">
    <source>
        <dbReference type="PIRSR" id="PIRSR606539-1"/>
    </source>
</evidence>
<comment type="catalytic activity">
    <reaction evidence="11 15">
        <text>ATP + H2O + phospholipidSide 1 = ADP + phosphate + phospholipidSide 2.</text>
        <dbReference type="EC" id="7.6.2.1"/>
    </reaction>
</comment>
<keyword evidence="3 15" id="KW-0812">Transmembrane</keyword>
<dbReference type="SUPFAM" id="SSF81660">
    <property type="entry name" value="Metal cation-transporting ATPase, ATP-binding domain N"/>
    <property type="match status" value="1"/>
</dbReference>
<dbReference type="EMBL" id="GL376558">
    <property type="status" value="NOT_ANNOTATED_CDS"/>
    <property type="molecule type" value="Genomic_DNA"/>
</dbReference>
<keyword evidence="10 15" id="KW-0472">Membrane</keyword>
<comment type="similarity">
    <text evidence="2 15">Belongs to the cation transport ATPase (P-type) (TC 3.A.3) family. Type IV subfamily.</text>
</comment>
<comment type="cofactor">
    <cofactor evidence="14">
        <name>Mg(2+)</name>
        <dbReference type="ChEBI" id="CHEBI:18420"/>
    </cofactor>
</comment>
<dbReference type="InterPro" id="IPR032630">
    <property type="entry name" value="P_typ_ATPase_c"/>
</dbReference>
<evidence type="ECO:0000256" key="15">
    <source>
        <dbReference type="RuleBase" id="RU362033"/>
    </source>
</evidence>
<dbReference type="SFLD" id="SFLDS00003">
    <property type="entry name" value="Haloacid_Dehalogenase"/>
    <property type="match status" value="1"/>
</dbReference>